<dbReference type="Proteomes" id="UP000245999">
    <property type="component" value="Chromosome"/>
</dbReference>
<reference evidence="3" key="1">
    <citation type="submission" date="2018-04" db="EMBL/GenBank/DDBJ databases">
        <title>Complete genome of Antarctic heterotrophic bacterium Hymenobacter nivis.</title>
        <authorList>
            <person name="Terashima M."/>
        </authorList>
    </citation>
    <scope>NUCLEOTIDE SEQUENCE [LARGE SCALE GENOMIC DNA]</scope>
    <source>
        <strain evidence="3">NBRC 111535</strain>
    </source>
</reference>
<sequence>MGKVPHGCATTTPATRRLIQQSTEGVQTLAKRLGLTQGTVRKWRRRTSTEEAVRGPKPASTGLTPAEEAAVVLFRQHTLLPLDDCLYALQETLPHLSRSALHRCFQRHGISRLPPADEPAAGAGKALFKAYELGYLHVDFAEVQTEEGKQYLFVAIDRTSKLAFAELQLQATQAIATDFLRRVLPQIPYKVHKLLTDNGIQFRNLPHHTKVGRHPFGQLCDEWGIEQRFTKPAHPWTNGQVERMNRTVKEATIKQFHYETSAQLDSHLQAFLLAYNYAKRLKRLKGLTPHEFICAEWRKNPTIFHRDPTRDPLPHTPGPYS</sequence>
<organism evidence="2 3">
    <name type="scientific">Hymenobacter nivis</name>
    <dbReference type="NCBI Taxonomy" id="1850093"/>
    <lineage>
        <taxon>Bacteria</taxon>
        <taxon>Pseudomonadati</taxon>
        <taxon>Bacteroidota</taxon>
        <taxon>Cytophagia</taxon>
        <taxon>Cytophagales</taxon>
        <taxon>Hymenobacteraceae</taxon>
        <taxon>Hymenobacter</taxon>
    </lineage>
</organism>
<dbReference type="KEGG" id="hnv:DDQ68_05995"/>
<dbReference type="NCBIfam" id="NF033577">
    <property type="entry name" value="transpos_IS481"/>
    <property type="match status" value="1"/>
</dbReference>
<dbReference type="InterPro" id="IPR012337">
    <property type="entry name" value="RNaseH-like_sf"/>
</dbReference>
<gene>
    <name evidence="2" type="ORF">DDQ68_05995</name>
</gene>
<keyword evidence="3" id="KW-1185">Reference proteome</keyword>
<dbReference type="PANTHER" id="PTHR35004:SF7">
    <property type="entry name" value="INTEGRASE PROTEIN"/>
    <property type="match status" value="1"/>
</dbReference>
<dbReference type="RefSeq" id="WP_109655494.1">
    <property type="nucleotide sequence ID" value="NZ_CP029145.1"/>
</dbReference>
<dbReference type="OrthoDB" id="930609at2"/>
<dbReference type="EMBL" id="CP029145">
    <property type="protein sequence ID" value="AWM32382.1"/>
    <property type="molecule type" value="Genomic_DNA"/>
</dbReference>
<evidence type="ECO:0000313" key="2">
    <source>
        <dbReference type="EMBL" id="AWM32382.1"/>
    </source>
</evidence>
<dbReference type="Gene3D" id="3.30.420.10">
    <property type="entry name" value="Ribonuclease H-like superfamily/Ribonuclease H"/>
    <property type="match status" value="1"/>
</dbReference>
<dbReference type="GO" id="GO:0015074">
    <property type="term" value="P:DNA integration"/>
    <property type="evidence" value="ECO:0007669"/>
    <property type="project" value="InterPro"/>
</dbReference>
<dbReference type="PROSITE" id="PS50994">
    <property type="entry name" value="INTEGRASE"/>
    <property type="match status" value="1"/>
</dbReference>
<name>A0A2Z3GK17_9BACT</name>
<dbReference type="AlphaFoldDB" id="A0A2Z3GK17"/>
<proteinExistence type="predicted"/>
<dbReference type="InterPro" id="IPR047656">
    <property type="entry name" value="IS481-like_transpos"/>
</dbReference>
<dbReference type="GO" id="GO:0003676">
    <property type="term" value="F:nucleic acid binding"/>
    <property type="evidence" value="ECO:0007669"/>
    <property type="project" value="InterPro"/>
</dbReference>
<evidence type="ECO:0000259" key="1">
    <source>
        <dbReference type="PROSITE" id="PS50994"/>
    </source>
</evidence>
<dbReference type="InterPro" id="IPR001584">
    <property type="entry name" value="Integrase_cat-core"/>
</dbReference>
<dbReference type="PANTHER" id="PTHR35004">
    <property type="entry name" value="TRANSPOSASE RV3428C-RELATED"/>
    <property type="match status" value="1"/>
</dbReference>
<dbReference type="InterPro" id="IPR036397">
    <property type="entry name" value="RNaseH_sf"/>
</dbReference>
<feature type="domain" description="Integrase catalytic" evidence="1">
    <location>
        <begin position="115"/>
        <end position="297"/>
    </location>
</feature>
<dbReference type="Pfam" id="PF13683">
    <property type="entry name" value="rve_3"/>
    <property type="match status" value="1"/>
</dbReference>
<evidence type="ECO:0000313" key="3">
    <source>
        <dbReference type="Proteomes" id="UP000245999"/>
    </source>
</evidence>
<accession>A0A2Z3GK17</accession>
<dbReference type="SUPFAM" id="SSF53098">
    <property type="entry name" value="Ribonuclease H-like"/>
    <property type="match status" value="1"/>
</dbReference>
<protein>
    <submittedName>
        <fullName evidence="2">IS481 family transposase</fullName>
    </submittedName>
</protein>